<dbReference type="InterPro" id="IPR004680">
    <property type="entry name" value="Cit_transptr-like_dom"/>
</dbReference>
<proteinExistence type="predicted"/>
<keyword evidence="5 7" id="KW-1133">Transmembrane helix</keyword>
<feature type="domain" description="RCK C-terminal" evidence="8">
    <location>
        <begin position="337"/>
        <end position="421"/>
    </location>
</feature>
<feature type="transmembrane region" description="Helical" evidence="7">
    <location>
        <begin position="208"/>
        <end position="231"/>
    </location>
</feature>
<evidence type="ECO:0000256" key="1">
    <source>
        <dbReference type="ARBA" id="ARBA00004141"/>
    </source>
</evidence>
<dbReference type="SUPFAM" id="SSF116726">
    <property type="entry name" value="TrkA C-terminal domain-like"/>
    <property type="match status" value="2"/>
</dbReference>
<evidence type="ECO:0000313" key="9">
    <source>
        <dbReference type="EMBL" id="MFC4249641.1"/>
    </source>
</evidence>
<dbReference type="Pfam" id="PF03600">
    <property type="entry name" value="CitMHS"/>
    <property type="match status" value="1"/>
</dbReference>
<dbReference type="InterPro" id="IPR006037">
    <property type="entry name" value="RCK_C"/>
</dbReference>
<evidence type="ECO:0000256" key="2">
    <source>
        <dbReference type="ARBA" id="ARBA00022448"/>
    </source>
</evidence>
<feature type="transmembrane region" description="Helical" evidence="7">
    <location>
        <begin position="480"/>
        <end position="501"/>
    </location>
</feature>
<dbReference type="PROSITE" id="PS51202">
    <property type="entry name" value="RCK_C"/>
    <property type="match status" value="2"/>
</dbReference>
<accession>A0ABD5P618</accession>
<dbReference type="InterPro" id="IPR051679">
    <property type="entry name" value="DASS-Related_Transporters"/>
</dbReference>
<dbReference type="InterPro" id="IPR036721">
    <property type="entry name" value="RCK_C_sf"/>
</dbReference>
<feature type="transmembrane region" description="Helical" evidence="7">
    <location>
        <begin position="508"/>
        <end position="535"/>
    </location>
</feature>
<feature type="transmembrane region" description="Helical" evidence="7">
    <location>
        <begin position="77"/>
        <end position="94"/>
    </location>
</feature>
<name>A0ABD5P618_9EURY</name>
<feature type="transmembrane region" description="Helical" evidence="7">
    <location>
        <begin position="164"/>
        <end position="188"/>
    </location>
</feature>
<organism evidence="9 10">
    <name type="scientific">Natribaculum luteum</name>
    <dbReference type="NCBI Taxonomy" id="1586232"/>
    <lineage>
        <taxon>Archaea</taxon>
        <taxon>Methanobacteriati</taxon>
        <taxon>Methanobacteriota</taxon>
        <taxon>Stenosarchaea group</taxon>
        <taxon>Halobacteria</taxon>
        <taxon>Halobacteriales</taxon>
        <taxon>Natrialbaceae</taxon>
        <taxon>Natribaculum</taxon>
    </lineage>
</organism>
<dbReference type="GeneID" id="71853366"/>
<protein>
    <submittedName>
        <fullName evidence="9">SLC13 family permease</fullName>
    </submittedName>
</protein>
<feature type="domain" description="RCK C-terminal" evidence="8">
    <location>
        <begin position="238"/>
        <end position="323"/>
    </location>
</feature>
<feature type="transmembrane region" description="Helical" evidence="7">
    <location>
        <begin position="30"/>
        <end position="46"/>
    </location>
</feature>
<feature type="transmembrane region" description="Helical" evidence="7">
    <location>
        <begin position="567"/>
        <end position="587"/>
    </location>
</feature>
<feature type="transmembrane region" description="Helical" evidence="7">
    <location>
        <begin position="439"/>
        <end position="460"/>
    </location>
</feature>
<evidence type="ECO:0000256" key="6">
    <source>
        <dbReference type="ARBA" id="ARBA00023136"/>
    </source>
</evidence>
<keyword evidence="4" id="KW-0677">Repeat</keyword>
<sequence length="629" mass="66250">MVGSVRELAFALAIQTPLQATETPALTTDVLVVFAIIAVAVVLFVTQPVPLDVTALGVIVALVVLEPWTTISPDDGIVGFANSATITVLMMFVLSEGVRRTGAVQLLAEQLATFAGDDERRQLGSVIGVSGLSAGFVNNTPVVALMIPVADELAQRTNTSPSRLLIPISYASMLGGMLTLIGTSTNLLASGIVARPEYLGRQFTMFEFTALGVLVLVAGSIYLLVVTPYLLPERIEPREELTDEFDLASYLTEVVIPEGSPLVERTVREALSDVDVDLEAVTLVRDTDVFGASIGEKELVAGDVLVVRTGREAVLDVTEVEGLELLARLDLGDADLETRGDERATPQSLAEVIVAPDGGLVGQTLASSNFRERYDATVLAVRRGPEVVHARMDQRPLRAGDTLLVQTSTEALERLADNRDVIVAGDVTRPTYRRSKLPLALAIVAGVVAIAALEIYPILVTSIAGAVAMVVTGVLEPGEIYGAVDWGVIFLLAGLIPLGLAMERTGAAAFLAGLAVSGAGGLNTIVVLGLFYLFTAVLTELLSNNASVVLMIPVAFDAAVRIGAEPYSFVLAVVFAASTPLLSPVGYQTNLMVYGPGGYEFTDFARVGAPLQLILTVVTTLGIVAIWGV</sequence>
<dbReference type="RefSeq" id="WP_246973167.1">
    <property type="nucleotide sequence ID" value="NZ_CP095397.1"/>
</dbReference>
<evidence type="ECO:0000313" key="10">
    <source>
        <dbReference type="Proteomes" id="UP001595821"/>
    </source>
</evidence>
<comment type="caution">
    <text evidence="9">The sequence shown here is derived from an EMBL/GenBank/DDBJ whole genome shotgun (WGS) entry which is preliminary data.</text>
</comment>
<dbReference type="EMBL" id="JBHSDJ010000133">
    <property type="protein sequence ID" value="MFC4249641.1"/>
    <property type="molecule type" value="Genomic_DNA"/>
</dbReference>
<evidence type="ECO:0000256" key="5">
    <source>
        <dbReference type="ARBA" id="ARBA00022989"/>
    </source>
</evidence>
<feature type="transmembrane region" description="Helical" evidence="7">
    <location>
        <begin position="541"/>
        <end position="560"/>
    </location>
</feature>
<dbReference type="PANTHER" id="PTHR43652">
    <property type="entry name" value="BASIC AMINO ACID ANTIPORTER YFCC-RELATED"/>
    <property type="match status" value="1"/>
</dbReference>
<dbReference type="GO" id="GO:0016020">
    <property type="term" value="C:membrane"/>
    <property type="evidence" value="ECO:0007669"/>
    <property type="project" value="UniProtKB-SubCell"/>
</dbReference>
<gene>
    <name evidence="9" type="ORF">ACFOZ7_22360</name>
</gene>
<comment type="subcellular location">
    <subcellularLocation>
        <location evidence="1">Membrane</location>
        <topology evidence="1">Multi-pass membrane protein</topology>
    </subcellularLocation>
</comment>
<evidence type="ECO:0000256" key="3">
    <source>
        <dbReference type="ARBA" id="ARBA00022692"/>
    </source>
</evidence>
<dbReference type="Proteomes" id="UP001595821">
    <property type="component" value="Unassembled WGS sequence"/>
</dbReference>
<evidence type="ECO:0000256" key="7">
    <source>
        <dbReference type="SAM" id="Phobius"/>
    </source>
</evidence>
<evidence type="ECO:0000256" key="4">
    <source>
        <dbReference type="ARBA" id="ARBA00022737"/>
    </source>
</evidence>
<keyword evidence="2" id="KW-0813">Transport</keyword>
<evidence type="ECO:0000259" key="8">
    <source>
        <dbReference type="PROSITE" id="PS51202"/>
    </source>
</evidence>
<reference evidence="9 10" key="1">
    <citation type="journal article" date="2014" name="Int. J. Syst. Evol. Microbiol.">
        <title>Complete genome sequence of Corynebacterium casei LMG S-19264T (=DSM 44701T), isolated from a smear-ripened cheese.</title>
        <authorList>
            <consortium name="US DOE Joint Genome Institute (JGI-PGF)"/>
            <person name="Walter F."/>
            <person name="Albersmeier A."/>
            <person name="Kalinowski J."/>
            <person name="Ruckert C."/>
        </authorList>
    </citation>
    <scope>NUCLEOTIDE SEQUENCE [LARGE SCALE GENOMIC DNA]</scope>
    <source>
        <strain evidence="9 10">IBRC-M 10912</strain>
    </source>
</reference>
<dbReference type="AlphaFoldDB" id="A0ABD5P618"/>
<dbReference type="PANTHER" id="PTHR43652:SF2">
    <property type="entry name" value="BASIC AMINO ACID ANTIPORTER YFCC-RELATED"/>
    <property type="match status" value="1"/>
</dbReference>
<keyword evidence="6 7" id="KW-0472">Membrane</keyword>
<feature type="transmembrane region" description="Helical" evidence="7">
    <location>
        <begin position="607"/>
        <end position="627"/>
    </location>
</feature>
<keyword evidence="3 7" id="KW-0812">Transmembrane</keyword>
<dbReference type="Pfam" id="PF02080">
    <property type="entry name" value="TrkA_C"/>
    <property type="match status" value="1"/>
</dbReference>
<dbReference type="Gene3D" id="3.30.70.1450">
    <property type="entry name" value="Regulator of K+ conductance, C-terminal domain"/>
    <property type="match status" value="2"/>
</dbReference>
<feature type="transmembrane region" description="Helical" evidence="7">
    <location>
        <begin position="53"/>
        <end position="71"/>
    </location>
</feature>